<name>A0AA96F7I6_9MICO</name>
<organism evidence="2 3">
    <name type="scientific">Demequina capsici</name>
    <dbReference type="NCBI Taxonomy" id="3075620"/>
    <lineage>
        <taxon>Bacteria</taxon>
        <taxon>Bacillati</taxon>
        <taxon>Actinomycetota</taxon>
        <taxon>Actinomycetes</taxon>
        <taxon>Micrococcales</taxon>
        <taxon>Demequinaceae</taxon>
        <taxon>Demequina</taxon>
    </lineage>
</organism>
<dbReference type="Proteomes" id="UP001304125">
    <property type="component" value="Chromosome"/>
</dbReference>
<dbReference type="RefSeq" id="WP_313500028.1">
    <property type="nucleotide sequence ID" value="NZ_CP134879.1"/>
</dbReference>
<dbReference type="Pfam" id="PF13730">
    <property type="entry name" value="HTH_36"/>
    <property type="match status" value="1"/>
</dbReference>
<protein>
    <submittedName>
        <fullName evidence="2">Helix-turn-helix domain-containing protein</fullName>
    </submittedName>
</protein>
<dbReference type="EMBL" id="CP134879">
    <property type="protein sequence ID" value="WNM25233.1"/>
    <property type="molecule type" value="Genomic_DNA"/>
</dbReference>
<proteinExistence type="predicted"/>
<sequence>MRGNGSLSILAWVLRVSDHEVGDPALRTLAVLADYVGDDGQAWPSIKTLCADRDLSRAAIYRHLAVLKKHRYILHGDQRLVDHLPANARPTVWFINAWLKYDGVAQDELDLGVSKMRQDETTGVSPDETAGVSPGANAVQGRKTHKKNLSPVGTQGRAPARDRVTARGHAIGYPGRECVHDMSADVHVNSRNGHTEPLCPICRRIGYIVTKPIDGEVQSA</sequence>
<reference evidence="2 3" key="1">
    <citation type="submission" date="2023-09" db="EMBL/GenBank/DDBJ databases">
        <title>Demequina sp. a novel bacteria isolated from Capsicum annuum.</title>
        <authorList>
            <person name="Humaira Z."/>
            <person name="Lee J."/>
            <person name="Cho D."/>
        </authorList>
    </citation>
    <scope>NUCLEOTIDE SEQUENCE [LARGE SCALE GENOMIC DNA]</scope>
    <source>
        <strain evidence="2 3">OYTSA14</strain>
    </source>
</reference>
<dbReference type="AlphaFoldDB" id="A0AA96F7I6"/>
<keyword evidence="3" id="KW-1185">Reference proteome</keyword>
<gene>
    <name evidence="2" type="ORF">RN606_03540</name>
</gene>
<feature type="region of interest" description="Disordered" evidence="1">
    <location>
        <begin position="118"/>
        <end position="163"/>
    </location>
</feature>
<evidence type="ECO:0000256" key="1">
    <source>
        <dbReference type="SAM" id="MobiDB-lite"/>
    </source>
</evidence>
<accession>A0AA96F7I6</accession>
<evidence type="ECO:0000313" key="3">
    <source>
        <dbReference type="Proteomes" id="UP001304125"/>
    </source>
</evidence>
<evidence type="ECO:0000313" key="2">
    <source>
        <dbReference type="EMBL" id="WNM25233.1"/>
    </source>
</evidence>